<reference evidence="3" key="1">
    <citation type="journal article" date="2019" name="Int. J. Syst. Evol. Microbiol.">
        <title>The Global Catalogue of Microorganisms (GCM) 10K type strain sequencing project: providing services to taxonomists for standard genome sequencing and annotation.</title>
        <authorList>
            <consortium name="The Broad Institute Genomics Platform"/>
            <consortium name="The Broad Institute Genome Sequencing Center for Infectious Disease"/>
            <person name="Wu L."/>
            <person name="Ma J."/>
        </authorList>
    </citation>
    <scope>NUCLEOTIDE SEQUENCE [LARGE SCALE GENOMIC DNA]</scope>
    <source>
        <strain evidence="3">CGMCC 1.12449</strain>
    </source>
</reference>
<name>A0ABW4MEC2_9SPHN</name>
<dbReference type="InterPro" id="IPR018640">
    <property type="entry name" value="DUF2063"/>
</dbReference>
<organism evidence="2 3">
    <name type="scientific">Sphingorhabdus buctiana</name>
    <dbReference type="NCBI Taxonomy" id="1508805"/>
    <lineage>
        <taxon>Bacteria</taxon>
        <taxon>Pseudomonadati</taxon>
        <taxon>Pseudomonadota</taxon>
        <taxon>Alphaproteobacteria</taxon>
        <taxon>Sphingomonadales</taxon>
        <taxon>Sphingomonadaceae</taxon>
        <taxon>Sphingorhabdus</taxon>
    </lineage>
</organism>
<feature type="domain" description="Putative DNA-binding" evidence="1">
    <location>
        <begin position="8"/>
        <end position="98"/>
    </location>
</feature>
<dbReference type="RefSeq" id="WP_381513403.1">
    <property type="nucleotide sequence ID" value="NZ_JBHUEL010000008.1"/>
</dbReference>
<proteinExistence type="predicted"/>
<dbReference type="InterPro" id="IPR044922">
    <property type="entry name" value="DUF2063_N_sf"/>
</dbReference>
<evidence type="ECO:0000313" key="3">
    <source>
        <dbReference type="Proteomes" id="UP001597215"/>
    </source>
</evidence>
<protein>
    <submittedName>
        <fullName evidence="2">DNA-binding domain-containing protein</fullName>
    </submittedName>
</protein>
<dbReference type="Pfam" id="PF09836">
    <property type="entry name" value="DUF2063"/>
    <property type="match status" value="1"/>
</dbReference>
<dbReference type="Gene3D" id="1.10.150.690">
    <property type="entry name" value="DUF2063"/>
    <property type="match status" value="1"/>
</dbReference>
<dbReference type="EMBL" id="JBHUEL010000008">
    <property type="protein sequence ID" value="MFD1766828.1"/>
    <property type="molecule type" value="Genomic_DNA"/>
</dbReference>
<sequence length="242" mass="25918">MPSLLEAQRNFVGTINEGPSALDPALFVGDADRIILGLKAHANTISHARLVALEQSFPMLHLELGNSAFNLLSREYVETPAARAFDLNDIGKGFVAFLERCEIAAAMIDLAAIEWAWLESFHATDAMPIGLDRLARLDESLLLDFKVALHPAVRLRRLQAPLVQSLAELAVDGNPASILIARPEAEVRLLALDAAGTLLIEKMSSPVSIGNLLSLACEHGHEADPIGPVLNLIGAGALIAME</sequence>
<accession>A0ABW4MEC2</accession>
<keyword evidence="3" id="KW-1185">Reference proteome</keyword>
<evidence type="ECO:0000259" key="1">
    <source>
        <dbReference type="Pfam" id="PF09836"/>
    </source>
</evidence>
<dbReference type="GO" id="GO:0003677">
    <property type="term" value="F:DNA binding"/>
    <property type="evidence" value="ECO:0007669"/>
    <property type="project" value="UniProtKB-KW"/>
</dbReference>
<gene>
    <name evidence="2" type="ORF">ACFSAG_08235</name>
</gene>
<dbReference type="Proteomes" id="UP001597215">
    <property type="component" value="Unassembled WGS sequence"/>
</dbReference>
<keyword evidence="2" id="KW-0238">DNA-binding</keyword>
<comment type="caution">
    <text evidence="2">The sequence shown here is derived from an EMBL/GenBank/DDBJ whole genome shotgun (WGS) entry which is preliminary data.</text>
</comment>
<evidence type="ECO:0000313" key="2">
    <source>
        <dbReference type="EMBL" id="MFD1766828.1"/>
    </source>
</evidence>